<dbReference type="RefSeq" id="WP_127121168.1">
    <property type="nucleotide sequence ID" value="NZ_BHXQ01000001.1"/>
</dbReference>
<dbReference type="Gene3D" id="2.40.160.20">
    <property type="match status" value="1"/>
</dbReference>
<dbReference type="EMBL" id="BHXQ01000001">
    <property type="protein sequence ID" value="GCC50546.1"/>
    <property type="molecule type" value="Genomic_DNA"/>
</dbReference>
<evidence type="ECO:0000256" key="1">
    <source>
        <dbReference type="SAM" id="SignalP"/>
    </source>
</evidence>
<reference evidence="3 4" key="1">
    <citation type="submission" date="2018-11" db="EMBL/GenBank/DDBJ databases">
        <title>Chryseotalea sanarue gen. nov., sp., nov., a member of the family Cytophagaceae, isolated from a brackish lake in Hamamatsu Japan.</title>
        <authorList>
            <person name="Maejima Y."/>
            <person name="Iino T."/>
            <person name="Muraguchi Y."/>
            <person name="Fukuda K."/>
            <person name="Ohkuma M."/>
            <person name="Moriuchi R."/>
            <person name="Dohra H."/>
            <person name="Kimbara K."/>
            <person name="Shintani M."/>
        </authorList>
    </citation>
    <scope>NUCLEOTIDE SEQUENCE [LARGE SCALE GENOMIC DNA]</scope>
    <source>
        <strain evidence="3 4">Ys</strain>
    </source>
</reference>
<dbReference type="Pfam" id="PF13568">
    <property type="entry name" value="OMP_b-brl_2"/>
    <property type="match status" value="1"/>
</dbReference>
<evidence type="ECO:0000313" key="4">
    <source>
        <dbReference type="Proteomes" id="UP000288227"/>
    </source>
</evidence>
<comment type="caution">
    <text evidence="3">The sequence shown here is derived from an EMBL/GenBank/DDBJ whole genome shotgun (WGS) entry which is preliminary data.</text>
</comment>
<dbReference type="OrthoDB" id="930073at2"/>
<proteinExistence type="predicted"/>
<feature type="domain" description="Outer membrane protein beta-barrel" evidence="2">
    <location>
        <begin position="45"/>
        <end position="242"/>
    </location>
</feature>
<feature type="signal peptide" evidence="1">
    <location>
        <begin position="1"/>
        <end position="20"/>
    </location>
</feature>
<dbReference type="InterPro" id="IPR025665">
    <property type="entry name" value="Beta-barrel_OMP_2"/>
</dbReference>
<gene>
    <name evidence="3" type="ORF">SanaruYs_07610</name>
</gene>
<name>A0A401U6X4_9BACT</name>
<keyword evidence="4" id="KW-1185">Reference proteome</keyword>
<protein>
    <submittedName>
        <fullName evidence="3">PorT family protein</fullName>
    </submittedName>
</protein>
<organism evidence="3 4">
    <name type="scientific">Chryseotalea sanaruensis</name>
    <dbReference type="NCBI Taxonomy" id="2482724"/>
    <lineage>
        <taxon>Bacteria</taxon>
        <taxon>Pseudomonadati</taxon>
        <taxon>Bacteroidota</taxon>
        <taxon>Cytophagia</taxon>
        <taxon>Cytophagales</taxon>
        <taxon>Chryseotaleaceae</taxon>
        <taxon>Chryseotalea</taxon>
    </lineage>
</organism>
<feature type="chain" id="PRO_5019131275" evidence="1">
    <location>
        <begin position="21"/>
        <end position="294"/>
    </location>
</feature>
<keyword evidence="1" id="KW-0732">Signal</keyword>
<accession>A0A401U6X4</accession>
<dbReference type="AlphaFoldDB" id="A0A401U6X4"/>
<sequence length="294" mass="32862">MKKYYLLILISALLTTQVYAQARKVNKRNPTGTAAAKKSNPFLQKQFWLGFKAGTNLTQAKVQESYSVIVPPPNAIVDVKNYKNFNLTGSQVALEVTFYTKGFSISVQPTYFHSRFEYANRYEWMDANSPTNLLTLNYKQEQQTDYAELPLLVKYDIAGSVLRPFVQAGVYYAIQVNANKAVTVNGVDYASGGLNEFENDPILVGAEDLFAKNYWGISAGAGVNYNLGNVRLTLEGNYRMGMSLANSTENRYKNDRLAGVGDALDDIKLNNIVFSFGCLFPMRYLASGFKTLDR</sequence>
<evidence type="ECO:0000259" key="2">
    <source>
        <dbReference type="Pfam" id="PF13568"/>
    </source>
</evidence>
<dbReference type="Proteomes" id="UP000288227">
    <property type="component" value="Unassembled WGS sequence"/>
</dbReference>
<evidence type="ECO:0000313" key="3">
    <source>
        <dbReference type="EMBL" id="GCC50546.1"/>
    </source>
</evidence>